<sequence>MSRAMKNVIPAELWEKNKALIIKYYTEEEWPLKQVIKKIRTADFNPSETQLRSRLKKWRITKPSRQTRKKPQEKKQEVAREENDSHGSQSEIMSPEDTKPSMVPAMHPSATPVQTQQPAAPISSQPEGSQNQLSTNTEWYNPNKWYIEPEQPSLQSPAPFNGQNMSNHWASPESQQPSTIQPDGSNRYHQSTPVMQQQYSTVPTAVTLPYEQIQPVTAASNTVTVAAMPMMAPTYNNHTYTVPQTCGPSDVSISTPAQWPNGSQQIELDQSYVGGSYPGMDELTAWTASAIPQYYNMTAPVSSMTGYPNQIQSMPTHNSGQIIAPQQHFSPSSSSLASLSEFGAGKTWRRANEIVMNGHARVDRQGRQRRPVADRRRQEKPMHMMDPSVMAMPAQPQFMVHEQQPMMPTNMYPYPGQEPFVHKPPGCG</sequence>
<dbReference type="Pfam" id="PF14420">
    <property type="entry name" value="Clr5"/>
    <property type="match status" value="1"/>
</dbReference>
<keyword evidence="4" id="KW-1185">Reference proteome</keyword>
<evidence type="ECO:0000259" key="2">
    <source>
        <dbReference type="Pfam" id="PF14420"/>
    </source>
</evidence>
<feature type="region of interest" description="Disordered" evidence="1">
    <location>
        <begin position="148"/>
        <end position="190"/>
    </location>
</feature>
<comment type="caution">
    <text evidence="3">The sequence shown here is derived from an EMBL/GenBank/DDBJ whole genome shotgun (WGS) entry which is preliminary data.</text>
</comment>
<accession>A0ABR3XRG0</accession>
<protein>
    <recommendedName>
        <fullName evidence="2">Clr5 domain-containing protein</fullName>
    </recommendedName>
</protein>
<feature type="compositionally biased region" description="Polar residues" evidence="1">
    <location>
        <begin position="111"/>
        <end position="136"/>
    </location>
</feature>
<dbReference type="Proteomes" id="UP001583193">
    <property type="component" value="Unassembled WGS sequence"/>
</dbReference>
<feature type="compositionally biased region" description="Polar residues" evidence="1">
    <location>
        <begin position="152"/>
        <end position="190"/>
    </location>
</feature>
<organism evidence="3 4">
    <name type="scientific">Paecilomyces lecythidis</name>
    <dbReference type="NCBI Taxonomy" id="3004212"/>
    <lineage>
        <taxon>Eukaryota</taxon>
        <taxon>Fungi</taxon>
        <taxon>Dikarya</taxon>
        <taxon>Ascomycota</taxon>
        <taxon>Pezizomycotina</taxon>
        <taxon>Eurotiomycetes</taxon>
        <taxon>Eurotiomycetidae</taxon>
        <taxon>Eurotiales</taxon>
        <taxon>Thermoascaceae</taxon>
        <taxon>Paecilomyces</taxon>
    </lineage>
</organism>
<dbReference type="EMBL" id="JAVDPF010000012">
    <property type="protein sequence ID" value="KAL1878324.1"/>
    <property type="molecule type" value="Genomic_DNA"/>
</dbReference>
<name>A0ABR3XRG0_9EURO</name>
<evidence type="ECO:0000313" key="3">
    <source>
        <dbReference type="EMBL" id="KAL1878324.1"/>
    </source>
</evidence>
<feature type="domain" description="Clr5" evidence="2">
    <location>
        <begin position="11"/>
        <end position="62"/>
    </location>
</feature>
<evidence type="ECO:0000313" key="4">
    <source>
        <dbReference type="Proteomes" id="UP001583193"/>
    </source>
</evidence>
<feature type="region of interest" description="Disordered" evidence="1">
    <location>
        <begin position="47"/>
        <end position="136"/>
    </location>
</feature>
<evidence type="ECO:0000256" key="1">
    <source>
        <dbReference type="SAM" id="MobiDB-lite"/>
    </source>
</evidence>
<proteinExistence type="predicted"/>
<feature type="region of interest" description="Disordered" evidence="1">
    <location>
        <begin position="361"/>
        <end position="385"/>
    </location>
</feature>
<feature type="compositionally biased region" description="Basic and acidic residues" evidence="1">
    <location>
        <begin position="73"/>
        <end position="85"/>
    </location>
</feature>
<reference evidence="3 4" key="1">
    <citation type="journal article" date="2024" name="IMA Fungus">
        <title>IMA Genome - F19 : A genome assembly and annotation guide to empower mycologists, including annotated draft genome sequences of Ceratocystis pirilliformis, Diaporthe australafricana, Fusarium ophioides, Paecilomyces lecythidis, and Sporothrix stenoceras.</title>
        <authorList>
            <person name="Aylward J."/>
            <person name="Wilson A.M."/>
            <person name="Visagie C.M."/>
            <person name="Spraker J."/>
            <person name="Barnes I."/>
            <person name="Buitendag C."/>
            <person name="Ceriani C."/>
            <person name="Del Mar Angel L."/>
            <person name="du Plessis D."/>
            <person name="Fuchs T."/>
            <person name="Gasser K."/>
            <person name="Kramer D."/>
            <person name="Li W."/>
            <person name="Munsamy K."/>
            <person name="Piso A."/>
            <person name="Price J.L."/>
            <person name="Sonnekus B."/>
            <person name="Thomas C."/>
            <person name="van der Nest A."/>
            <person name="van Dijk A."/>
            <person name="van Heerden A."/>
            <person name="van Vuuren N."/>
            <person name="Yilmaz N."/>
            <person name="Duong T.A."/>
            <person name="van der Merwe N.A."/>
            <person name="Wingfield M.J."/>
            <person name="Wingfield B.D."/>
        </authorList>
    </citation>
    <scope>NUCLEOTIDE SEQUENCE [LARGE SCALE GENOMIC DNA]</scope>
    <source>
        <strain evidence="3 4">CMW 18167</strain>
    </source>
</reference>
<feature type="compositionally biased region" description="Basic residues" evidence="1">
    <location>
        <begin position="53"/>
        <end position="72"/>
    </location>
</feature>
<dbReference type="InterPro" id="IPR025676">
    <property type="entry name" value="Clr5_dom"/>
</dbReference>
<feature type="compositionally biased region" description="Basic and acidic residues" evidence="1">
    <location>
        <begin position="361"/>
        <end position="383"/>
    </location>
</feature>
<gene>
    <name evidence="3" type="ORF">Plec18167_004392</name>
</gene>